<name>A0A1H2I480_9BACT</name>
<proteinExistence type="predicted"/>
<dbReference type="Proteomes" id="UP000199608">
    <property type="component" value="Unassembled WGS sequence"/>
</dbReference>
<keyword evidence="2" id="KW-1185">Reference proteome</keyword>
<evidence type="ECO:0000313" key="1">
    <source>
        <dbReference type="EMBL" id="SDU38716.1"/>
    </source>
</evidence>
<evidence type="ECO:0000313" key="2">
    <source>
        <dbReference type="Proteomes" id="UP000199608"/>
    </source>
</evidence>
<dbReference type="AlphaFoldDB" id="A0A1H2I480"/>
<dbReference type="RefSeq" id="WP_092235090.1">
    <property type="nucleotide sequence ID" value="NZ_FNLL01000007.1"/>
</dbReference>
<reference evidence="2" key="1">
    <citation type="submission" date="2016-10" db="EMBL/GenBank/DDBJ databases">
        <authorList>
            <person name="Varghese N."/>
            <person name="Submissions S."/>
        </authorList>
    </citation>
    <scope>NUCLEOTIDE SEQUENCE [LARGE SCALE GENOMIC DNA]</scope>
    <source>
        <strain evidence="2">DSM 3384</strain>
    </source>
</reference>
<accession>A0A1H2I480</accession>
<gene>
    <name evidence="1" type="ORF">SAMN04487931_107216</name>
</gene>
<organism evidence="1 2">
    <name type="scientific">Desulfobacula phenolica</name>
    <dbReference type="NCBI Taxonomy" id="90732"/>
    <lineage>
        <taxon>Bacteria</taxon>
        <taxon>Pseudomonadati</taxon>
        <taxon>Thermodesulfobacteriota</taxon>
        <taxon>Desulfobacteria</taxon>
        <taxon>Desulfobacterales</taxon>
        <taxon>Desulfobacteraceae</taxon>
        <taxon>Desulfobacula</taxon>
    </lineage>
</organism>
<dbReference type="EMBL" id="FNLL01000007">
    <property type="protein sequence ID" value="SDU38716.1"/>
    <property type="molecule type" value="Genomic_DNA"/>
</dbReference>
<protein>
    <submittedName>
        <fullName evidence="1">Uncharacterized protein</fullName>
    </submittedName>
</protein>
<sequence>MMFAPPRPFFGHRPIKALIRSRFGQRMVKANGKMAVSVFDMKSTSYKKAVKVVKAVKVTLDPLRMRAHVFFFLFLYLVFIKKNIDHVDQANNTNGFRLDRTL</sequence>